<protein>
    <recommendedName>
        <fullName evidence="1">MULE transposase domain-containing protein</fullName>
    </recommendedName>
</protein>
<dbReference type="Pfam" id="PF10551">
    <property type="entry name" value="MULE"/>
    <property type="match status" value="1"/>
</dbReference>
<name>A0AAD9WSY7_9ROSI</name>
<dbReference type="AlphaFoldDB" id="A0AAD9WSY7"/>
<dbReference type="EMBL" id="JANJYI010000007">
    <property type="protein sequence ID" value="KAK2641373.1"/>
    <property type="molecule type" value="Genomic_DNA"/>
</dbReference>
<evidence type="ECO:0000313" key="3">
    <source>
        <dbReference type="Proteomes" id="UP001280121"/>
    </source>
</evidence>
<accession>A0AAD9WSY7</accession>
<keyword evidence="3" id="KW-1185">Reference proteome</keyword>
<reference evidence="2" key="1">
    <citation type="journal article" date="2023" name="Plant J.">
        <title>Genome sequences and population genomics provide insights into the demographic history, inbreeding, and mutation load of two 'living fossil' tree species of Dipteronia.</title>
        <authorList>
            <person name="Feng Y."/>
            <person name="Comes H.P."/>
            <person name="Chen J."/>
            <person name="Zhu S."/>
            <person name="Lu R."/>
            <person name="Zhang X."/>
            <person name="Li P."/>
            <person name="Qiu J."/>
            <person name="Olsen K.M."/>
            <person name="Qiu Y."/>
        </authorList>
    </citation>
    <scope>NUCLEOTIDE SEQUENCE</scope>
    <source>
        <strain evidence="2">KIB01</strain>
    </source>
</reference>
<feature type="domain" description="MULE transposase" evidence="1">
    <location>
        <begin position="89"/>
        <end position="150"/>
    </location>
</feature>
<dbReference type="PANTHER" id="PTHR47718">
    <property type="entry name" value="OS01G0519700 PROTEIN"/>
    <property type="match status" value="1"/>
</dbReference>
<organism evidence="2 3">
    <name type="scientific">Dipteronia dyeriana</name>
    <dbReference type="NCBI Taxonomy" id="168575"/>
    <lineage>
        <taxon>Eukaryota</taxon>
        <taxon>Viridiplantae</taxon>
        <taxon>Streptophyta</taxon>
        <taxon>Embryophyta</taxon>
        <taxon>Tracheophyta</taxon>
        <taxon>Spermatophyta</taxon>
        <taxon>Magnoliopsida</taxon>
        <taxon>eudicotyledons</taxon>
        <taxon>Gunneridae</taxon>
        <taxon>Pentapetalae</taxon>
        <taxon>rosids</taxon>
        <taxon>malvids</taxon>
        <taxon>Sapindales</taxon>
        <taxon>Sapindaceae</taxon>
        <taxon>Hippocastanoideae</taxon>
        <taxon>Acereae</taxon>
        <taxon>Dipteronia</taxon>
    </lineage>
</organism>
<evidence type="ECO:0000313" key="2">
    <source>
        <dbReference type="EMBL" id="KAK2641373.1"/>
    </source>
</evidence>
<gene>
    <name evidence="2" type="ORF">Ddye_023136</name>
</gene>
<sequence>MKRDVIANVLLQDEGGYALSKVKDLNIAQLKLWRSVGVKTAQVMDRPSDGPPCGSEFFFEYTLDEDDLFENLFWADPISHSDYGYFCNVLAFDATYKTNVYHKPLVMLVGVNHHNCTTIFSFGLLGDETMETYTWLLRIFLVSMYANRIQCSCKLFLTTGISCSQSFSVMKAMNMQDIPSSLILTRWTTSVKHMSDIDCFCEVTLTPTMGMVRYGSLSAKCSKLCYFTSKSNCGFKEANEEKEKLTVRMQELMPCSLLTSETMLGTKGKQHVHNVKDPCIAATKGSSGR</sequence>
<dbReference type="InterPro" id="IPR018289">
    <property type="entry name" value="MULE_transposase_dom"/>
</dbReference>
<evidence type="ECO:0000259" key="1">
    <source>
        <dbReference type="Pfam" id="PF10551"/>
    </source>
</evidence>
<dbReference type="PANTHER" id="PTHR47718:SF13">
    <property type="entry name" value="OS09G0290500 PROTEIN"/>
    <property type="match status" value="1"/>
</dbReference>
<dbReference type="Proteomes" id="UP001280121">
    <property type="component" value="Unassembled WGS sequence"/>
</dbReference>
<comment type="caution">
    <text evidence="2">The sequence shown here is derived from an EMBL/GenBank/DDBJ whole genome shotgun (WGS) entry which is preliminary data.</text>
</comment>
<proteinExistence type="predicted"/>